<name>A0ABR1P1L7_DIAER</name>
<comment type="caution">
    <text evidence="3">The sequence shown here is derived from an EMBL/GenBank/DDBJ whole genome shotgun (WGS) entry which is preliminary data.</text>
</comment>
<gene>
    <name evidence="3" type="ORF">SLS63_008786</name>
</gene>
<proteinExistence type="predicted"/>
<evidence type="ECO:0000313" key="4">
    <source>
        <dbReference type="Proteomes" id="UP001430848"/>
    </source>
</evidence>
<sequence length="83" mass="9000">MTDSSVKPYGASDSKVLAALPSECKNLGSKGKLFEYRIQGSDTERVVWACHKKDGNKAGSSDFCLVMTHRGQSENGFKPCDKA</sequence>
<evidence type="ECO:0000256" key="1">
    <source>
        <dbReference type="ARBA" id="ARBA00022722"/>
    </source>
</evidence>
<dbReference type="SUPFAM" id="SSF53933">
    <property type="entry name" value="Microbial ribonucleases"/>
    <property type="match status" value="1"/>
</dbReference>
<evidence type="ECO:0000256" key="2">
    <source>
        <dbReference type="ARBA" id="ARBA00022801"/>
    </source>
</evidence>
<organism evidence="3 4">
    <name type="scientific">Diaporthe eres</name>
    <name type="common">Phomopsis oblonga</name>
    <dbReference type="NCBI Taxonomy" id="83184"/>
    <lineage>
        <taxon>Eukaryota</taxon>
        <taxon>Fungi</taxon>
        <taxon>Dikarya</taxon>
        <taxon>Ascomycota</taxon>
        <taxon>Pezizomycotina</taxon>
        <taxon>Sordariomycetes</taxon>
        <taxon>Sordariomycetidae</taxon>
        <taxon>Diaporthales</taxon>
        <taxon>Diaporthaceae</taxon>
        <taxon>Diaporthe</taxon>
        <taxon>Diaporthe eres species complex</taxon>
    </lineage>
</organism>
<keyword evidence="1" id="KW-0540">Nuclease</keyword>
<dbReference type="InterPro" id="IPR016191">
    <property type="entry name" value="Ribonuclease/ribotoxin"/>
</dbReference>
<reference evidence="3 4" key="1">
    <citation type="submission" date="2024-02" db="EMBL/GenBank/DDBJ databases">
        <title>De novo assembly and annotation of 12 fungi associated with fruit tree decline syndrome in Ontario, Canada.</title>
        <authorList>
            <person name="Sulman M."/>
            <person name="Ellouze W."/>
            <person name="Ilyukhin E."/>
        </authorList>
    </citation>
    <scope>NUCLEOTIDE SEQUENCE [LARGE SCALE GENOMIC DNA]</scope>
    <source>
        <strain evidence="3 4">M169</strain>
    </source>
</reference>
<protein>
    <submittedName>
        <fullName evidence="3">Uncharacterized protein</fullName>
    </submittedName>
</protein>
<evidence type="ECO:0000313" key="3">
    <source>
        <dbReference type="EMBL" id="KAK7723492.1"/>
    </source>
</evidence>
<accession>A0ABR1P1L7</accession>
<dbReference type="Proteomes" id="UP001430848">
    <property type="component" value="Unassembled WGS sequence"/>
</dbReference>
<dbReference type="EMBL" id="JAKNSF020000059">
    <property type="protein sequence ID" value="KAK7723492.1"/>
    <property type="molecule type" value="Genomic_DNA"/>
</dbReference>
<keyword evidence="2" id="KW-0378">Hydrolase</keyword>
<keyword evidence="4" id="KW-1185">Reference proteome</keyword>